<accession>M0BIR5</accession>
<reference evidence="1 2" key="1">
    <citation type="journal article" date="2014" name="PLoS Genet.">
        <title>Phylogenetically driven sequencing of extremely halophilic archaea reveals strategies for static and dynamic osmo-response.</title>
        <authorList>
            <person name="Becker E.A."/>
            <person name="Seitzer P.M."/>
            <person name="Tritt A."/>
            <person name="Larsen D."/>
            <person name="Krusor M."/>
            <person name="Yao A.I."/>
            <person name="Wu D."/>
            <person name="Madern D."/>
            <person name="Eisen J.A."/>
            <person name="Darling A.E."/>
            <person name="Facciotti M.T."/>
        </authorList>
    </citation>
    <scope>NUCLEOTIDE SEQUENCE [LARGE SCALE GENOMIC DNA]</scope>
    <source>
        <strain evidence="1 2">JCM 14624</strain>
    </source>
</reference>
<proteinExistence type="predicted"/>
<evidence type="ECO:0008006" key="3">
    <source>
        <dbReference type="Google" id="ProtNLM"/>
    </source>
</evidence>
<protein>
    <recommendedName>
        <fullName evidence="3">PemK family protein</fullName>
    </recommendedName>
</protein>
<sequence>MTHDRGAVVWCRDPFKTDPDAGRPWVVVNNGSHPFDDEQYITLALSTSGHDGAIPLSDEDWIDGGTPRRSYILPWSTHSPKERDVEFRQGHLTPDVVNAALEGLFSYVDGE</sequence>
<evidence type="ECO:0000313" key="2">
    <source>
        <dbReference type="Proteomes" id="UP000011560"/>
    </source>
</evidence>
<dbReference type="STRING" id="1227490.C479_08268"/>
<organism evidence="1 2">
    <name type="scientific">Halovivax asiaticus JCM 14624</name>
    <dbReference type="NCBI Taxonomy" id="1227490"/>
    <lineage>
        <taxon>Archaea</taxon>
        <taxon>Methanobacteriati</taxon>
        <taxon>Methanobacteriota</taxon>
        <taxon>Stenosarchaea group</taxon>
        <taxon>Halobacteria</taxon>
        <taxon>Halobacteriales</taxon>
        <taxon>Natrialbaceae</taxon>
        <taxon>Halovivax</taxon>
    </lineage>
</organism>
<dbReference type="EMBL" id="AOIQ01000014">
    <property type="protein sequence ID" value="ELZ10791.1"/>
    <property type="molecule type" value="Genomic_DNA"/>
</dbReference>
<dbReference type="AlphaFoldDB" id="M0BIR5"/>
<gene>
    <name evidence="1" type="ORF">C479_08268</name>
</gene>
<dbReference type="OrthoDB" id="315488at2157"/>
<evidence type="ECO:0000313" key="1">
    <source>
        <dbReference type="EMBL" id="ELZ10791.1"/>
    </source>
</evidence>
<dbReference type="SUPFAM" id="SSF50118">
    <property type="entry name" value="Cell growth inhibitor/plasmid maintenance toxic component"/>
    <property type="match status" value="1"/>
</dbReference>
<dbReference type="Proteomes" id="UP000011560">
    <property type="component" value="Unassembled WGS sequence"/>
</dbReference>
<keyword evidence="2" id="KW-1185">Reference proteome</keyword>
<dbReference type="RefSeq" id="WP_007700746.1">
    <property type="nucleotide sequence ID" value="NZ_AOIQ01000014.1"/>
</dbReference>
<name>M0BIR5_9EURY</name>
<comment type="caution">
    <text evidence="1">The sequence shown here is derived from an EMBL/GenBank/DDBJ whole genome shotgun (WGS) entry which is preliminary data.</text>
</comment>